<name>A0A6G0T032_APHGL</name>
<organism evidence="1 2">
    <name type="scientific">Aphis glycines</name>
    <name type="common">Soybean aphid</name>
    <dbReference type="NCBI Taxonomy" id="307491"/>
    <lineage>
        <taxon>Eukaryota</taxon>
        <taxon>Metazoa</taxon>
        <taxon>Ecdysozoa</taxon>
        <taxon>Arthropoda</taxon>
        <taxon>Hexapoda</taxon>
        <taxon>Insecta</taxon>
        <taxon>Pterygota</taxon>
        <taxon>Neoptera</taxon>
        <taxon>Paraneoptera</taxon>
        <taxon>Hemiptera</taxon>
        <taxon>Sternorrhyncha</taxon>
        <taxon>Aphidomorpha</taxon>
        <taxon>Aphidoidea</taxon>
        <taxon>Aphididae</taxon>
        <taxon>Aphidini</taxon>
        <taxon>Aphis</taxon>
        <taxon>Aphis</taxon>
    </lineage>
</organism>
<dbReference type="Proteomes" id="UP000475862">
    <property type="component" value="Unassembled WGS sequence"/>
</dbReference>
<comment type="caution">
    <text evidence="1">The sequence shown here is derived from an EMBL/GenBank/DDBJ whole genome shotgun (WGS) entry which is preliminary data.</text>
</comment>
<dbReference type="AlphaFoldDB" id="A0A6G0T032"/>
<accession>A0A6G0T032</accession>
<proteinExistence type="predicted"/>
<evidence type="ECO:0000313" key="2">
    <source>
        <dbReference type="Proteomes" id="UP000475862"/>
    </source>
</evidence>
<evidence type="ECO:0000313" key="1">
    <source>
        <dbReference type="EMBL" id="KAE9523564.1"/>
    </source>
</evidence>
<reference evidence="1 2" key="1">
    <citation type="submission" date="2019-08" db="EMBL/GenBank/DDBJ databases">
        <title>The genome of the soybean aphid Biotype 1, its phylome, world population structure and adaptation to the North American continent.</title>
        <authorList>
            <person name="Giordano R."/>
            <person name="Donthu R.K."/>
            <person name="Hernandez A.G."/>
            <person name="Wright C.L."/>
            <person name="Zimin A.V."/>
        </authorList>
    </citation>
    <scope>NUCLEOTIDE SEQUENCE [LARGE SCALE GENOMIC DNA]</scope>
    <source>
        <tissue evidence="1">Whole aphids</tissue>
    </source>
</reference>
<dbReference type="EMBL" id="VYZN01000079">
    <property type="protein sequence ID" value="KAE9523564.1"/>
    <property type="molecule type" value="Genomic_DNA"/>
</dbReference>
<gene>
    <name evidence="1" type="ORF">AGLY_016116</name>
</gene>
<protein>
    <submittedName>
        <fullName evidence="1">Uncharacterized protein</fullName>
    </submittedName>
</protein>
<keyword evidence="2" id="KW-1185">Reference proteome</keyword>
<sequence length="173" mass="19343">MQRYKAEPVQDQHVKLKKILRTSSNSKLAGRLFLNTNLSTDKLGGTGAAYFKSGLCQAPPRTSLRTCQSDSNSNDVTSSLSVFSKASFMELQKKQWLNLCICSESGPLTWCPNGFIFDKTLNGSLILIFSEISKFLRFPFYFEHSLRPSTTTSSTSSTLFGVLILCIQRNKIH</sequence>